<dbReference type="EMBL" id="JAAORB010000005">
    <property type="protein sequence ID" value="NHQ73717.1"/>
    <property type="molecule type" value="Genomic_DNA"/>
</dbReference>
<name>A0A967B9B4_9RHOB</name>
<dbReference type="AlphaFoldDB" id="A0A967B9B4"/>
<dbReference type="RefSeq" id="WP_167193830.1">
    <property type="nucleotide sequence ID" value="NZ_JAAORB010000005.1"/>
</dbReference>
<evidence type="ECO:0000313" key="2">
    <source>
        <dbReference type="Proteomes" id="UP000639775"/>
    </source>
</evidence>
<accession>A0A967B9B4</accession>
<reference evidence="1" key="1">
    <citation type="submission" date="2020-03" db="EMBL/GenBank/DDBJ databases">
        <title>Roseovarius gahaiensis sp. nov., isolated from Gahai Saline Lake, China.</title>
        <authorList>
            <person name="Sun X."/>
        </authorList>
    </citation>
    <scope>NUCLEOTIDE SEQUENCE</scope>
    <source>
        <strain evidence="1">GH877</strain>
    </source>
</reference>
<proteinExistence type="predicted"/>
<gene>
    <name evidence="1" type="ORF">HAT86_04450</name>
</gene>
<dbReference type="Proteomes" id="UP000639775">
    <property type="component" value="Unassembled WGS sequence"/>
</dbReference>
<organism evidence="1 2">
    <name type="scientific">Roseovarius gahaiensis</name>
    <dbReference type="NCBI Taxonomy" id="2716691"/>
    <lineage>
        <taxon>Bacteria</taxon>
        <taxon>Pseudomonadati</taxon>
        <taxon>Pseudomonadota</taxon>
        <taxon>Alphaproteobacteria</taxon>
        <taxon>Rhodobacterales</taxon>
        <taxon>Roseobacteraceae</taxon>
        <taxon>Roseovarius</taxon>
    </lineage>
</organism>
<comment type="caution">
    <text evidence="1">The sequence shown here is derived from an EMBL/GenBank/DDBJ whole genome shotgun (WGS) entry which is preliminary data.</text>
</comment>
<sequence>MDLAKEIAIAKNLEFFEQCLGGVAARHLFLDAIRCAEANPPLSAAGITSILCGIEGSLRYCIQETENSTELDDLDKGPNLNHPLLKKANDRGFDIETLAFPCESGSMEQLASSKPNPKNPQSYCGIVLWRNEFAHGQLFRSAFMAGDEIFSDTYTLAPAFKELITISYRFSEEVLRFRRASNAPARPLNPLAN</sequence>
<keyword evidence="2" id="KW-1185">Reference proteome</keyword>
<evidence type="ECO:0000313" key="1">
    <source>
        <dbReference type="EMBL" id="NHQ73717.1"/>
    </source>
</evidence>
<protein>
    <submittedName>
        <fullName evidence="1">Uncharacterized protein</fullName>
    </submittedName>
</protein>